<reference evidence="1 2" key="1">
    <citation type="submission" date="2020-03" db="EMBL/GenBank/DDBJ databases">
        <title>Leucobacter sp. nov., isolated from beetles.</title>
        <authorList>
            <person name="Hyun D.-W."/>
            <person name="Bae J.-W."/>
        </authorList>
    </citation>
    <scope>NUCLEOTIDE SEQUENCE [LARGE SCALE GENOMIC DNA]</scope>
    <source>
        <strain evidence="1 2">HDW9C</strain>
    </source>
</reference>
<sequence>MNYGVAARAVERLTQVHEVSLGDRQAVADPLLSMLWDARYASIGAGGTRGGGDGSMLNYKAFDLYEEIDGYVRAQLNEYRQPHTGDLLQLVPKMLATVQAELAGNRIEEDYAERLLAKFDQWVWKIEDLFDPPHEKEITVNCPDCGERYHATTTYERRGNEDVPITTVQAAIRIPVKAGRALVAECHCCGRMWATQSDLIELAQAVGHEVDFVALHAAT</sequence>
<name>A0A6G7XDB2_9MICO</name>
<keyword evidence="2" id="KW-1185">Reference proteome</keyword>
<protein>
    <submittedName>
        <fullName evidence="1">Uncharacterized protein</fullName>
    </submittedName>
</protein>
<gene>
    <name evidence="1" type="ORF">G7068_03400</name>
</gene>
<accession>A0A6G7XDB2</accession>
<dbReference type="KEGG" id="lvi:G7068_03400"/>
<dbReference type="AlphaFoldDB" id="A0A6G7XDB2"/>
<evidence type="ECO:0000313" key="2">
    <source>
        <dbReference type="Proteomes" id="UP000502677"/>
    </source>
</evidence>
<dbReference type="RefSeq" id="WP_166288890.1">
    <property type="nucleotide sequence ID" value="NZ_CP049863.1"/>
</dbReference>
<organism evidence="1 2">
    <name type="scientific">Leucobacter viscericola</name>
    <dbReference type="NCBI Taxonomy" id="2714935"/>
    <lineage>
        <taxon>Bacteria</taxon>
        <taxon>Bacillati</taxon>
        <taxon>Actinomycetota</taxon>
        <taxon>Actinomycetes</taxon>
        <taxon>Micrococcales</taxon>
        <taxon>Microbacteriaceae</taxon>
        <taxon>Leucobacter</taxon>
    </lineage>
</organism>
<evidence type="ECO:0000313" key="1">
    <source>
        <dbReference type="EMBL" id="QIK62361.1"/>
    </source>
</evidence>
<dbReference type="Proteomes" id="UP000502677">
    <property type="component" value="Chromosome"/>
</dbReference>
<dbReference type="EMBL" id="CP049863">
    <property type="protein sequence ID" value="QIK62361.1"/>
    <property type="molecule type" value="Genomic_DNA"/>
</dbReference>
<proteinExistence type="predicted"/>